<comment type="caution">
    <text evidence="3">The sequence shown here is derived from an EMBL/GenBank/DDBJ whole genome shotgun (WGS) entry which is preliminary data.</text>
</comment>
<evidence type="ECO:0000256" key="1">
    <source>
        <dbReference type="SAM" id="Phobius"/>
    </source>
</evidence>
<keyword evidence="4" id="KW-1185">Reference proteome</keyword>
<feature type="transmembrane region" description="Helical" evidence="1">
    <location>
        <begin position="39"/>
        <end position="59"/>
    </location>
</feature>
<feature type="signal peptide" evidence="2">
    <location>
        <begin position="1"/>
        <end position="29"/>
    </location>
</feature>
<dbReference type="EMBL" id="BLAY01000064">
    <property type="protein sequence ID" value="GET39359.1"/>
    <property type="molecule type" value="Genomic_DNA"/>
</dbReference>
<feature type="chain" id="PRO_5043450139" evidence="2">
    <location>
        <begin position="30"/>
        <end position="201"/>
    </location>
</feature>
<dbReference type="AlphaFoldDB" id="A0AAV3XFZ3"/>
<protein>
    <submittedName>
        <fullName evidence="3">Uncharacterized protein</fullName>
    </submittedName>
</protein>
<evidence type="ECO:0000256" key="2">
    <source>
        <dbReference type="SAM" id="SignalP"/>
    </source>
</evidence>
<feature type="transmembrane region" description="Helical" evidence="1">
    <location>
        <begin position="124"/>
        <end position="151"/>
    </location>
</feature>
<proteinExistence type="predicted"/>
<gene>
    <name evidence="3" type="ORF">MiSe_41270</name>
</gene>
<accession>A0AAV3XFZ3</accession>
<dbReference type="RefSeq" id="WP_226584661.1">
    <property type="nucleotide sequence ID" value="NZ_BLAY01000064.1"/>
</dbReference>
<name>A0AAV3XFZ3_9CYAN</name>
<reference evidence="3" key="1">
    <citation type="submission" date="2019-10" db="EMBL/GenBank/DDBJ databases">
        <title>Draft genome sequece of Microseira wollei NIES-4236.</title>
        <authorList>
            <person name="Yamaguchi H."/>
            <person name="Suzuki S."/>
            <person name="Kawachi M."/>
        </authorList>
    </citation>
    <scope>NUCLEOTIDE SEQUENCE</scope>
    <source>
        <strain evidence="3">NIES-4236</strain>
    </source>
</reference>
<organism evidence="3 4">
    <name type="scientific">Microseira wollei NIES-4236</name>
    <dbReference type="NCBI Taxonomy" id="2530354"/>
    <lineage>
        <taxon>Bacteria</taxon>
        <taxon>Bacillati</taxon>
        <taxon>Cyanobacteriota</taxon>
        <taxon>Cyanophyceae</taxon>
        <taxon>Oscillatoriophycideae</taxon>
        <taxon>Aerosakkonematales</taxon>
        <taxon>Aerosakkonemataceae</taxon>
        <taxon>Microseira</taxon>
    </lineage>
</organism>
<feature type="transmembrane region" description="Helical" evidence="1">
    <location>
        <begin position="172"/>
        <end position="194"/>
    </location>
</feature>
<keyword evidence="2" id="KW-0732">Signal</keyword>
<keyword evidence="1" id="KW-0472">Membrane</keyword>
<keyword evidence="1" id="KW-0812">Transmembrane</keyword>
<evidence type="ECO:0000313" key="3">
    <source>
        <dbReference type="EMBL" id="GET39359.1"/>
    </source>
</evidence>
<evidence type="ECO:0000313" key="4">
    <source>
        <dbReference type="Proteomes" id="UP001050975"/>
    </source>
</evidence>
<feature type="transmembrane region" description="Helical" evidence="1">
    <location>
        <begin position="71"/>
        <end position="104"/>
    </location>
</feature>
<dbReference type="Proteomes" id="UP001050975">
    <property type="component" value="Unassembled WGS sequence"/>
</dbReference>
<keyword evidence="1" id="KW-1133">Transmembrane helix</keyword>
<sequence>MKNSTKSLIWSSGFLLALVLALIPSAAQANAGVPMLFFVFPPLTMAIVPIILVEAVVYAKSLNLSVKQAFICSIFANLISTLAGFPLLWIAIVGVGMALAWMNLYEVANFILFPVWLGPAPNQQLLYLVPLSSVLFLVIAYFVSVFIENLLIRWLLEKVWHQAIEHSRLQKCVTLANLATYIPLAIFIALLLYVRGLQYVT</sequence>